<dbReference type="Proteomes" id="UP001551584">
    <property type="component" value="Unassembled WGS sequence"/>
</dbReference>
<keyword evidence="1" id="KW-0175">Coiled coil</keyword>
<feature type="compositionally biased region" description="Basic and acidic residues" evidence="2">
    <location>
        <begin position="399"/>
        <end position="418"/>
    </location>
</feature>
<organism evidence="3 4">
    <name type="scientific">Streptomyces chilikensis</name>
    <dbReference type="NCBI Taxonomy" id="1194079"/>
    <lineage>
        <taxon>Bacteria</taxon>
        <taxon>Bacillati</taxon>
        <taxon>Actinomycetota</taxon>
        <taxon>Actinomycetes</taxon>
        <taxon>Kitasatosporales</taxon>
        <taxon>Streptomycetaceae</taxon>
        <taxon>Streptomyces</taxon>
    </lineage>
</organism>
<comment type="caution">
    <text evidence="3">The sequence shown here is derived from an EMBL/GenBank/DDBJ whole genome shotgun (WGS) entry which is preliminary data.</text>
</comment>
<evidence type="ECO:0008006" key="5">
    <source>
        <dbReference type="Google" id="ProtNLM"/>
    </source>
</evidence>
<evidence type="ECO:0000256" key="1">
    <source>
        <dbReference type="SAM" id="Coils"/>
    </source>
</evidence>
<gene>
    <name evidence="3" type="ORF">AB0D95_11500</name>
</gene>
<evidence type="ECO:0000256" key="2">
    <source>
        <dbReference type="SAM" id="MobiDB-lite"/>
    </source>
</evidence>
<keyword evidence="4" id="KW-1185">Reference proteome</keyword>
<proteinExistence type="predicted"/>
<name>A0ABV3ENV3_9ACTN</name>
<feature type="region of interest" description="Disordered" evidence="2">
    <location>
        <begin position="129"/>
        <end position="162"/>
    </location>
</feature>
<feature type="compositionally biased region" description="Low complexity" evidence="2">
    <location>
        <begin position="370"/>
        <end position="388"/>
    </location>
</feature>
<sequence length="461" mass="48700">MSVVCALVVWFLDEPLLLRLVTALAAVVGVAAAVTLRRWDAAAGLSVAELKRAKAGAEWQHEERVAELEADLEESRELRTKLEQRLRSKRAELAALRNEHASLLRRYATAETERASALEGRRLLEIESKDPVPALPPVRETPALGPAPAPEPPRPFSPQGGELFRRAGEVLDALETRPAPADAEAGPVDTGSADDGSADTGSADDGFADGVDLGGTAEPDGAPRLEVPEELDRPVDVHGPETTRELGPDEARESKGTVPAADVVDDGDAPADAEEAPSNRPVPGERDGRGAEDDADGSTASGPAALTPARPAGGHFTVPTAVAVVPAAEAPRRPGTEGGFDFFGTQRADRGAGHPPRTASPEAPSSDVVRQPIQRQAQWQARQQQAEQWPRHQAAPQPRAEERSGPEERSGTEERAGAEEQTGTGEQPRTGTEGRTAATPTQPLIRTSPRTDIGRVIDVDA</sequence>
<feature type="region of interest" description="Disordered" evidence="2">
    <location>
        <begin position="175"/>
        <end position="315"/>
    </location>
</feature>
<evidence type="ECO:0000313" key="4">
    <source>
        <dbReference type="Proteomes" id="UP001551584"/>
    </source>
</evidence>
<feature type="compositionally biased region" description="Basic and acidic residues" evidence="2">
    <location>
        <begin position="221"/>
        <end position="255"/>
    </location>
</feature>
<feature type="compositionally biased region" description="Basic and acidic residues" evidence="2">
    <location>
        <begin position="283"/>
        <end position="292"/>
    </location>
</feature>
<feature type="compositionally biased region" description="Basic and acidic residues" evidence="2">
    <location>
        <begin position="452"/>
        <end position="461"/>
    </location>
</feature>
<feature type="compositionally biased region" description="Pro residues" evidence="2">
    <location>
        <begin position="145"/>
        <end position="156"/>
    </location>
</feature>
<feature type="region of interest" description="Disordered" evidence="2">
    <location>
        <begin position="327"/>
        <end position="461"/>
    </location>
</feature>
<dbReference type="EMBL" id="JBEZNA010000020">
    <property type="protein sequence ID" value="MEU9577877.1"/>
    <property type="molecule type" value="Genomic_DNA"/>
</dbReference>
<feature type="compositionally biased region" description="Polar residues" evidence="2">
    <location>
        <begin position="421"/>
        <end position="430"/>
    </location>
</feature>
<feature type="compositionally biased region" description="Low complexity" evidence="2">
    <location>
        <begin position="189"/>
        <end position="210"/>
    </location>
</feature>
<accession>A0ABV3ENV3</accession>
<protein>
    <recommendedName>
        <fullName evidence="5">Secreted protein</fullName>
    </recommendedName>
</protein>
<reference evidence="3 4" key="1">
    <citation type="submission" date="2024-06" db="EMBL/GenBank/DDBJ databases">
        <title>The Natural Products Discovery Center: Release of the First 8490 Sequenced Strains for Exploring Actinobacteria Biosynthetic Diversity.</title>
        <authorList>
            <person name="Kalkreuter E."/>
            <person name="Kautsar S.A."/>
            <person name="Yang D."/>
            <person name="Bader C.D."/>
            <person name="Teijaro C.N."/>
            <person name="Fluegel L."/>
            <person name="Davis C.M."/>
            <person name="Simpson J.R."/>
            <person name="Lauterbach L."/>
            <person name="Steele A.D."/>
            <person name="Gui C."/>
            <person name="Meng S."/>
            <person name="Li G."/>
            <person name="Viehrig K."/>
            <person name="Ye F."/>
            <person name="Su P."/>
            <person name="Kiefer A.F."/>
            <person name="Nichols A."/>
            <person name="Cepeda A.J."/>
            <person name="Yan W."/>
            <person name="Fan B."/>
            <person name="Jiang Y."/>
            <person name="Adhikari A."/>
            <person name="Zheng C.-J."/>
            <person name="Schuster L."/>
            <person name="Cowan T.M."/>
            <person name="Smanski M.J."/>
            <person name="Chevrette M.G."/>
            <person name="De Carvalho L.P.S."/>
            <person name="Shen B."/>
        </authorList>
    </citation>
    <scope>NUCLEOTIDE SEQUENCE [LARGE SCALE GENOMIC DNA]</scope>
    <source>
        <strain evidence="3 4">NPDC048117</strain>
    </source>
</reference>
<feature type="compositionally biased region" description="Polar residues" evidence="2">
    <location>
        <begin position="438"/>
        <end position="450"/>
    </location>
</feature>
<evidence type="ECO:0000313" key="3">
    <source>
        <dbReference type="EMBL" id="MEU9577877.1"/>
    </source>
</evidence>
<feature type="coiled-coil region" evidence="1">
    <location>
        <begin position="58"/>
        <end position="113"/>
    </location>
</feature>
<feature type="compositionally biased region" description="Acidic residues" evidence="2">
    <location>
        <begin position="263"/>
        <end position="275"/>
    </location>
</feature>